<gene>
    <name evidence="1" type="ORF">BDW02DRAFT_584816</name>
</gene>
<protein>
    <submittedName>
        <fullName evidence="1">Uncharacterized protein</fullName>
    </submittedName>
</protein>
<dbReference type="OrthoDB" id="66095at2759"/>
<keyword evidence="2" id="KW-1185">Reference proteome</keyword>
<dbReference type="EMBL" id="ML975244">
    <property type="protein sequence ID" value="KAF1839554.1"/>
    <property type="molecule type" value="Genomic_DNA"/>
</dbReference>
<accession>A0A6A5KXP0</accession>
<proteinExistence type="predicted"/>
<dbReference type="AlphaFoldDB" id="A0A6A5KXP0"/>
<sequence length="258" mass="28702">MDWVVGDPTQPAFTTLTYGDVSHARALLKALNLPTELVLSILDYAEYWPTYTFARHKPSVASARGNSASAATLCLDAPIYNNPITAVAVAAGERAKCKRIEFHVVSRDQGWTSENTQGTYSTSSWLEVSILRPCNNNTQNRGTPPDLMNLWMSCPRDYRPGRGWELVKRPQRVEQGPQGGEGDCAWFLQGNRVVTGNQDYRIVWSEFGRDEGDEGAGSGEGFVQALQDGDRVLVWARAKWHGWQCIVEKVDVIVSYGF</sequence>
<reference evidence="1" key="1">
    <citation type="submission" date="2020-01" db="EMBL/GenBank/DDBJ databases">
        <authorList>
            <consortium name="DOE Joint Genome Institute"/>
            <person name="Haridas S."/>
            <person name="Albert R."/>
            <person name="Binder M."/>
            <person name="Bloem J."/>
            <person name="Labutti K."/>
            <person name="Salamov A."/>
            <person name="Andreopoulos B."/>
            <person name="Baker S.E."/>
            <person name="Barry K."/>
            <person name="Bills G."/>
            <person name="Bluhm B.H."/>
            <person name="Cannon C."/>
            <person name="Castanera R."/>
            <person name="Culley D.E."/>
            <person name="Daum C."/>
            <person name="Ezra D."/>
            <person name="Gonzalez J.B."/>
            <person name="Henrissat B."/>
            <person name="Kuo A."/>
            <person name="Liang C."/>
            <person name="Lipzen A."/>
            <person name="Lutzoni F."/>
            <person name="Magnuson J."/>
            <person name="Mondo S."/>
            <person name="Nolan M."/>
            <person name="Ohm R."/>
            <person name="Pangilinan J."/>
            <person name="Park H.-J."/>
            <person name="Ramirez L."/>
            <person name="Alfaro M."/>
            <person name="Sun H."/>
            <person name="Tritt A."/>
            <person name="Yoshinaga Y."/>
            <person name="Zwiers L.-H."/>
            <person name="Turgeon B.G."/>
            <person name="Goodwin S.B."/>
            <person name="Spatafora J.W."/>
            <person name="Crous P.W."/>
            <person name="Grigoriev I.V."/>
        </authorList>
    </citation>
    <scope>NUCLEOTIDE SEQUENCE</scope>
    <source>
        <strain evidence="1">P77</strain>
    </source>
</reference>
<dbReference type="Proteomes" id="UP000800040">
    <property type="component" value="Unassembled WGS sequence"/>
</dbReference>
<evidence type="ECO:0000313" key="1">
    <source>
        <dbReference type="EMBL" id="KAF1839554.1"/>
    </source>
</evidence>
<organism evidence="1 2">
    <name type="scientific">Decorospora gaudefroyi</name>
    <dbReference type="NCBI Taxonomy" id="184978"/>
    <lineage>
        <taxon>Eukaryota</taxon>
        <taxon>Fungi</taxon>
        <taxon>Dikarya</taxon>
        <taxon>Ascomycota</taxon>
        <taxon>Pezizomycotina</taxon>
        <taxon>Dothideomycetes</taxon>
        <taxon>Pleosporomycetidae</taxon>
        <taxon>Pleosporales</taxon>
        <taxon>Pleosporineae</taxon>
        <taxon>Pleosporaceae</taxon>
        <taxon>Decorospora</taxon>
    </lineage>
</organism>
<name>A0A6A5KXP0_9PLEO</name>
<evidence type="ECO:0000313" key="2">
    <source>
        <dbReference type="Proteomes" id="UP000800040"/>
    </source>
</evidence>